<dbReference type="PANTHER" id="PTHR34599:SF1">
    <property type="entry name" value="PHOSPHATIDIC ACID PHOSPHATASE TYPE 2_HALOPEROXIDASE DOMAIN-CONTAINING PROTEIN"/>
    <property type="match status" value="1"/>
</dbReference>
<dbReference type="CDD" id="cd03398">
    <property type="entry name" value="PAP2_haloperoxidase"/>
    <property type="match status" value="1"/>
</dbReference>
<dbReference type="EMBL" id="JAAFZH010000003">
    <property type="protein sequence ID" value="NDU95182.1"/>
    <property type="molecule type" value="Genomic_DNA"/>
</dbReference>
<name>A0A6L9L759_9BACT</name>
<evidence type="ECO:0000313" key="3">
    <source>
        <dbReference type="Proteomes" id="UP000474175"/>
    </source>
</evidence>
<protein>
    <submittedName>
        <fullName evidence="2">Vanadium-dependent haloperoxidase</fullName>
    </submittedName>
</protein>
<gene>
    <name evidence="2" type="ORF">GK108_09885</name>
</gene>
<keyword evidence="2" id="KW-0575">Peroxidase</keyword>
<accession>A0A6L9L759</accession>
<sequence>MKFLSTIIVLLFGLTACRPTATPEQYNALASDPQLLYDCSKKLTDIMIHDIFKPPVASRIYGYTYLATYEALRPGYSDYPALLGKVRGSSSAPAPKPGQEYCFPLASLQAFMTVGRALTFSADMWDDFDKEFQPRLKSLNIPDDVYERSIQYGEQVAKHVLDYASKDHYKETRGFRYTVTNKPGTWVPTPPAYADACEPQWNTVRTFTLDSAQQFRCPPPAKYDLDHNSPFWKLTQEVYTIGKRQDKTEQAIAYFWDDNAFVTNVSGHVMFGSKKMTPPGHWLAIATTLARKQKLTMIQAAQLYTLSAIAMFDSFIACWDEKYSSVRIRPETVINANIDPRWRPFLETPAFPEYVSGHSDISAAAGKVIAHLVGANVAFTDSTEYPYGHGVRSFSSIEQAYQEASISRVYGGIHFRDGVEEGTRQGEHIGEWVLTKLVSKELAGK</sequence>
<dbReference type="InterPro" id="IPR052559">
    <property type="entry name" value="V-haloperoxidase"/>
</dbReference>
<dbReference type="RefSeq" id="WP_163946642.1">
    <property type="nucleotide sequence ID" value="NZ_JAAFZH010000003.1"/>
</dbReference>
<keyword evidence="2" id="KW-0560">Oxidoreductase</keyword>
<dbReference type="PROSITE" id="PS51257">
    <property type="entry name" value="PROKAR_LIPOPROTEIN"/>
    <property type="match status" value="1"/>
</dbReference>
<proteinExistence type="predicted"/>
<evidence type="ECO:0000256" key="1">
    <source>
        <dbReference type="SAM" id="SignalP"/>
    </source>
</evidence>
<dbReference type="GO" id="GO:0004601">
    <property type="term" value="F:peroxidase activity"/>
    <property type="evidence" value="ECO:0007669"/>
    <property type="project" value="UniProtKB-KW"/>
</dbReference>
<dbReference type="Gene3D" id="1.10.606.20">
    <property type="match status" value="1"/>
</dbReference>
<dbReference type="Proteomes" id="UP000474175">
    <property type="component" value="Unassembled WGS sequence"/>
</dbReference>
<keyword evidence="3" id="KW-1185">Reference proteome</keyword>
<dbReference type="SUPFAM" id="SSF48317">
    <property type="entry name" value="Acid phosphatase/Vanadium-dependent haloperoxidase"/>
    <property type="match status" value="1"/>
</dbReference>
<dbReference type="InterPro" id="IPR036938">
    <property type="entry name" value="PAP2/HPO_sf"/>
</dbReference>
<keyword evidence="1" id="KW-0732">Signal</keyword>
<dbReference type="PANTHER" id="PTHR34599">
    <property type="entry name" value="PEROXIDASE-RELATED"/>
    <property type="match status" value="1"/>
</dbReference>
<organism evidence="2 3">
    <name type="scientific">Spirosoma terrae</name>
    <dbReference type="NCBI Taxonomy" id="1968276"/>
    <lineage>
        <taxon>Bacteria</taxon>
        <taxon>Pseudomonadati</taxon>
        <taxon>Bacteroidota</taxon>
        <taxon>Cytophagia</taxon>
        <taxon>Cytophagales</taxon>
        <taxon>Cytophagaceae</taxon>
        <taxon>Spirosoma</taxon>
    </lineage>
</organism>
<evidence type="ECO:0000313" key="2">
    <source>
        <dbReference type="EMBL" id="NDU95182.1"/>
    </source>
</evidence>
<dbReference type="AlphaFoldDB" id="A0A6L9L759"/>
<feature type="chain" id="PRO_5027055672" evidence="1">
    <location>
        <begin position="22"/>
        <end position="445"/>
    </location>
</feature>
<reference evidence="2 3" key="1">
    <citation type="submission" date="2020-02" db="EMBL/GenBank/DDBJ databases">
        <title>Draft genome sequence of two Spirosoma agri KCTC 52727 and Spirosoma terrae KCTC 52035.</title>
        <authorList>
            <person name="Rojas J."/>
            <person name="Ambika Manirajan B."/>
            <person name="Suarez C."/>
            <person name="Ratering S."/>
            <person name="Schnell S."/>
        </authorList>
    </citation>
    <scope>NUCLEOTIDE SEQUENCE [LARGE SCALE GENOMIC DNA]</scope>
    <source>
        <strain evidence="2 3">KCTC 52035</strain>
    </source>
</reference>
<feature type="signal peptide" evidence="1">
    <location>
        <begin position="1"/>
        <end position="21"/>
    </location>
</feature>
<comment type="caution">
    <text evidence="2">The sequence shown here is derived from an EMBL/GenBank/DDBJ whole genome shotgun (WGS) entry which is preliminary data.</text>
</comment>